<dbReference type="EMBL" id="JAOVZW010000013">
    <property type="protein sequence ID" value="MCX8524679.1"/>
    <property type="molecule type" value="Genomic_DNA"/>
</dbReference>
<accession>A0ABT3XU35</accession>
<organism evidence="1 2">
    <name type="scientific">Chryseobacterium formosus</name>
    <dbReference type="NCBI Taxonomy" id="1537363"/>
    <lineage>
        <taxon>Bacteria</taxon>
        <taxon>Pseudomonadati</taxon>
        <taxon>Bacteroidota</taxon>
        <taxon>Flavobacteriia</taxon>
        <taxon>Flavobacteriales</taxon>
        <taxon>Weeksellaceae</taxon>
        <taxon>Chryseobacterium group</taxon>
        <taxon>Chryseobacterium</taxon>
    </lineage>
</organism>
<keyword evidence="2" id="KW-1185">Reference proteome</keyword>
<protein>
    <submittedName>
        <fullName evidence="1">DUF5677 domain-containing protein</fullName>
    </submittedName>
</protein>
<dbReference type="Proteomes" id="UP001073122">
    <property type="component" value="Unassembled WGS sequence"/>
</dbReference>
<proteinExistence type="predicted"/>
<comment type="caution">
    <text evidence="1">The sequence shown here is derived from an EMBL/GenBank/DDBJ whole genome shotgun (WGS) entry which is preliminary data.</text>
</comment>
<name>A0ABT3XU35_9FLAO</name>
<evidence type="ECO:0000313" key="1">
    <source>
        <dbReference type="EMBL" id="MCX8524679.1"/>
    </source>
</evidence>
<dbReference type="RefSeq" id="WP_267265963.1">
    <property type="nucleotide sequence ID" value="NZ_JAOVZW010000013.1"/>
</dbReference>
<sequence length="285" mass="33190">MLLETASTDLLTIKNHLDLTAKILADLIQLYKNEINPNLDFGEAYIETLNIKILLATNTGLQLANGQNLKVLDKEIQIIDISSLYVVARTIIECFLTIEYLFVNDISQEERNFRFKLWKIAGFMMRQQPINDINQIHSAKIESEKEEIDKLKKEVKASQFYSQLSKNQIWKLDAYGIPRTISWSDLLSKSSINTKLLDGYYKLYSNYAHSEFVSIMQLKQMNLNIASQIAIDNLTSTLNNIRIINCVLINLFLQKFEESKEIYERFDDKTKYIIDFWNSFATKEQ</sequence>
<evidence type="ECO:0000313" key="2">
    <source>
        <dbReference type="Proteomes" id="UP001073122"/>
    </source>
</evidence>
<dbReference type="InterPro" id="IPR043733">
    <property type="entry name" value="DUF5677"/>
</dbReference>
<gene>
    <name evidence="1" type="ORF">OF897_12220</name>
</gene>
<dbReference type="Pfam" id="PF18928">
    <property type="entry name" value="DUF5677"/>
    <property type="match status" value="1"/>
</dbReference>
<reference evidence="1" key="1">
    <citation type="submission" date="2022-10" db="EMBL/GenBank/DDBJ databases">
        <title>Chryseobacterium sp. nov., a novel bacterial species.</title>
        <authorList>
            <person name="Cao Y."/>
        </authorList>
    </citation>
    <scope>NUCLEOTIDE SEQUENCE</scope>
    <source>
        <strain evidence="1">CCTCC AB2015118</strain>
    </source>
</reference>